<organism evidence="2">
    <name type="scientific">Myoviridae sp. ctPSW2</name>
    <dbReference type="NCBI Taxonomy" id="2826648"/>
    <lineage>
        <taxon>Viruses</taxon>
        <taxon>Duplodnaviria</taxon>
        <taxon>Heunggongvirae</taxon>
        <taxon>Uroviricota</taxon>
        <taxon>Caudoviricetes</taxon>
    </lineage>
</organism>
<evidence type="ECO:0000313" key="2">
    <source>
        <dbReference type="EMBL" id="DAD83711.1"/>
    </source>
</evidence>
<sequence>MQTVNRTTRPRGRSLKNRRAGRISHCRRRGQLLRRRA</sequence>
<proteinExistence type="predicted"/>
<name>A0A8S5MNR9_9CAUD</name>
<feature type="region of interest" description="Disordered" evidence="1">
    <location>
        <begin position="1"/>
        <end position="37"/>
    </location>
</feature>
<feature type="compositionally biased region" description="Basic residues" evidence="1">
    <location>
        <begin position="8"/>
        <end position="37"/>
    </location>
</feature>
<evidence type="ECO:0000256" key="1">
    <source>
        <dbReference type="SAM" id="MobiDB-lite"/>
    </source>
</evidence>
<dbReference type="EMBL" id="BK014940">
    <property type="protein sequence ID" value="DAD83711.1"/>
    <property type="molecule type" value="Genomic_DNA"/>
</dbReference>
<protein>
    <submittedName>
        <fullName evidence="2">Uncharacterized protein</fullName>
    </submittedName>
</protein>
<accession>A0A8S5MNR9</accession>
<reference evidence="2" key="1">
    <citation type="journal article" date="2021" name="Proc. Natl. Acad. Sci. U.S.A.">
        <title>A Catalog of Tens of Thousands of Viruses from Human Metagenomes Reveals Hidden Associations with Chronic Diseases.</title>
        <authorList>
            <person name="Tisza M.J."/>
            <person name="Buck C.B."/>
        </authorList>
    </citation>
    <scope>NUCLEOTIDE SEQUENCE</scope>
    <source>
        <strain evidence="2">CtPSW2</strain>
    </source>
</reference>